<dbReference type="CDD" id="cd21156">
    <property type="entry name" value="PUA_eIF2d-like"/>
    <property type="match status" value="1"/>
</dbReference>
<dbReference type="STRING" id="1392247.A0A3N4L6T9"/>
<dbReference type="PROSITE" id="PS50296">
    <property type="entry name" value="SUI1"/>
    <property type="match status" value="1"/>
</dbReference>
<dbReference type="SUPFAM" id="SSF47592">
    <property type="entry name" value="SWIB/MDM2 domain"/>
    <property type="match status" value="1"/>
</dbReference>
<dbReference type="InterPro" id="IPR057429">
    <property type="entry name" value="WH_eIF2D"/>
</dbReference>
<dbReference type="GO" id="GO:0003743">
    <property type="term" value="F:translation initiation factor activity"/>
    <property type="evidence" value="ECO:0007669"/>
    <property type="project" value="InterPro"/>
</dbReference>
<reference evidence="4 5" key="1">
    <citation type="journal article" date="2018" name="Nat. Ecol. Evol.">
        <title>Pezizomycetes genomes reveal the molecular basis of ectomycorrhizal truffle lifestyle.</title>
        <authorList>
            <person name="Murat C."/>
            <person name="Payen T."/>
            <person name="Noel B."/>
            <person name="Kuo A."/>
            <person name="Morin E."/>
            <person name="Chen J."/>
            <person name="Kohler A."/>
            <person name="Krizsan K."/>
            <person name="Balestrini R."/>
            <person name="Da Silva C."/>
            <person name="Montanini B."/>
            <person name="Hainaut M."/>
            <person name="Levati E."/>
            <person name="Barry K.W."/>
            <person name="Belfiori B."/>
            <person name="Cichocki N."/>
            <person name="Clum A."/>
            <person name="Dockter R.B."/>
            <person name="Fauchery L."/>
            <person name="Guy J."/>
            <person name="Iotti M."/>
            <person name="Le Tacon F."/>
            <person name="Lindquist E.A."/>
            <person name="Lipzen A."/>
            <person name="Malagnac F."/>
            <person name="Mello A."/>
            <person name="Molinier V."/>
            <person name="Miyauchi S."/>
            <person name="Poulain J."/>
            <person name="Riccioni C."/>
            <person name="Rubini A."/>
            <person name="Sitrit Y."/>
            <person name="Splivallo R."/>
            <person name="Traeger S."/>
            <person name="Wang M."/>
            <person name="Zifcakova L."/>
            <person name="Wipf D."/>
            <person name="Zambonelli A."/>
            <person name="Paolocci F."/>
            <person name="Nowrousian M."/>
            <person name="Ottonello S."/>
            <person name="Baldrian P."/>
            <person name="Spatafora J.W."/>
            <person name="Henrissat B."/>
            <person name="Nagy L.G."/>
            <person name="Aury J.M."/>
            <person name="Wincker P."/>
            <person name="Grigoriev I.V."/>
            <person name="Bonfante P."/>
            <person name="Martin F.M."/>
        </authorList>
    </citation>
    <scope>NUCLEOTIDE SEQUENCE [LARGE SCALE GENOMIC DNA]</scope>
    <source>
        <strain evidence="4 5">CCBAS932</strain>
    </source>
</reference>
<dbReference type="GO" id="GO:0001731">
    <property type="term" value="P:formation of translation preinitiation complex"/>
    <property type="evidence" value="ECO:0007669"/>
    <property type="project" value="InterPro"/>
</dbReference>
<dbReference type="FunCoup" id="A0A3N4L6T9">
    <property type="interactions" value="483"/>
</dbReference>
<dbReference type="InterPro" id="IPR039759">
    <property type="entry name" value="eIF2D_SUI1"/>
</dbReference>
<protein>
    <submittedName>
        <fullName evidence="4">Uncharacterized protein</fullName>
    </submittedName>
</protein>
<dbReference type="Proteomes" id="UP000277580">
    <property type="component" value="Unassembled WGS sequence"/>
</dbReference>
<dbReference type="Pfam" id="PF01253">
    <property type="entry name" value="SUI1"/>
    <property type="match status" value="1"/>
</dbReference>
<accession>A0A3N4L6T9</accession>
<dbReference type="Gene3D" id="3.10.400.20">
    <property type="match status" value="1"/>
</dbReference>
<dbReference type="InterPro" id="IPR039757">
    <property type="entry name" value="EIF2D"/>
</dbReference>
<dbReference type="CDD" id="cd11608">
    <property type="entry name" value="eIF2D_C"/>
    <property type="match status" value="1"/>
</dbReference>
<dbReference type="InterPro" id="IPR058886">
    <property type="entry name" value="SWIB_eIF2D"/>
</dbReference>
<dbReference type="InterPro" id="IPR015947">
    <property type="entry name" value="PUA-like_sf"/>
</dbReference>
<dbReference type="PANTHER" id="PTHR12217">
    <property type="entry name" value="EUKARYOTIC TRANSLATION INITIATION FACTOR 2D"/>
    <property type="match status" value="1"/>
</dbReference>
<organism evidence="4 5">
    <name type="scientific">Morchella conica CCBAS932</name>
    <dbReference type="NCBI Taxonomy" id="1392247"/>
    <lineage>
        <taxon>Eukaryota</taxon>
        <taxon>Fungi</taxon>
        <taxon>Dikarya</taxon>
        <taxon>Ascomycota</taxon>
        <taxon>Pezizomycotina</taxon>
        <taxon>Pezizomycetes</taxon>
        <taxon>Pezizales</taxon>
        <taxon>Morchellaceae</taxon>
        <taxon>Morchella</taxon>
    </lineage>
</organism>
<dbReference type="InterPro" id="IPR048248">
    <property type="entry name" value="PUA_eIF2d-like"/>
</dbReference>
<dbReference type="InterPro" id="IPR036877">
    <property type="entry name" value="SUI1_dom_sf"/>
</dbReference>
<dbReference type="Pfam" id="PF25304">
    <property type="entry name" value="WHD_eIF2D"/>
    <property type="match status" value="1"/>
</dbReference>
<dbReference type="PROSITE" id="PS51925">
    <property type="entry name" value="SWIB_MDM2"/>
    <property type="match status" value="1"/>
</dbReference>
<feature type="domain" description="DM2" evidence="3">
    <location>
        <begin position="408"/>
        <end position="491"/>
    </location>
</feature>
<evidence type="ECO:0000259" key="2">
    <source>
        <dbReference type="PROSITE" id="PS50296"/>
    </source>
</evidence>
<comment type="similarity">
    <text evidence="1">Belongs to the eIF2D family.</text>
</comment>
<dbReference type="FunFam" id="3.30.780.10:FF:000008">
    <property type="entry name" value="eukaryotic translation initiation factor 2D"/>
    <property type="match status" value="1"/>
</dbReference>
<evidence type="ECO:0000259" key="3">
    <source>
        <dbReference type="PROSITE" id="PS51925"/>
    </source>
</evidence>
<dbReference type="AlphaFoldDB" id="A0A3N4L6T9"/>
<name>A0A3N4L6T9_9PEZI</name>
<dbReference type="PANTHER" id="PTHR12217:SF4">
    <property type="entry name" value="EUKARYOTIC TRANSLATION INITIATION FACTOR 2D"/>
    <property type="match status" value="1"/>
</dbReference>
<keyword evidence="5" id="KW-1185">Reference proteome</keyword>
<dbReference type="PROSITE" id="PS50890">
    <property type="entry name" value="PUA"/>
    <property type="match status" value="1"/>
</dbReference>
<sequence>MFKKKPNIKPSAPLRSSDRRKIANQLIQDFNLTSDGGSAEVTALRNRLLPENCLSAKFTTTAGPDLATVAGTVYVGVHPEESGGKGEQRPLWVRAGDEEMFPTVYTLWKNPTLLPLLHTHSPVFEKLQTGADLMVPGLIGPPFPAGAKKGELVGIATSESPTVAMAVGVCDVDVCGLSKVVGERGRAVRIVHWVGDEIFNYGGHPGFVPESVEMPVAVGDVDVEEAAEELGGVSLEGYDGEEKEKEKGKGKMEEGGEEIRELNTKEIDDAFRSATLYGLHQYFETGEFTNVELPISSSQFISTLVLPFLPPASHFPPHNLLQTSVHPSLNIKKTSHKNAAKFFKQLEKDQLIKTKTRNGGEVVVIDINWDHPEAKTFKSYKLPEAPKDDKKGPDASAAGGGGLVKVVELYRPNGKAVHIFSAVGAGTKDYYTPAEVKAIITKYLEQESLTNPQNKRLVRLDPTLSALLDDRNAADAEPLRTGQIKRDTLGEKLIKACSPYYIVHKPGTTTDPDAKPKAGAAPKIQILLEKRQGKKTVTRVSGVEPFGIDPRAMAEELQKTCAGSASVALLNGCSPRNPVMEVTVQGPQKKAVEEYLAKRGVGARFVWVKDTTGGKK</sequence>
<feature type="domain" description="SUI1" evidence="2">
    <location>
        <begin position="524"/>
        <end position="600"/>
    </location>
</feature>
<dbReference type="Pfam" id="PF26292">
    <property type="entry name" value="PUA_elF2D"/>
    <property type="match status" value="1"/>
</dbReference>
<evidence type="ECO:0000256" key="1">
    <source>
        <dbReference type="ARBA" id="ARBA00010359"/>
    </source>
</evidence>
<dbReference type="SUPFAM" id="SSF55159">
    <property type="entry name" value="eIF1-like"/>
    <property type="match status" value="1"/>
</dbReference>
<evidence type="ECO:0000313" key="4">
    <source>
        <dbReference type="EMBL" id="RPB17199.1"/>
    </source>
</evidence>
<proteinExistence type="inferred from homology"/>
<dbReference type="Gene3D" id="3.30.780.10">
    <property type="entry name" value="SUI1-like domain"/>
    <property type="match status" value="1"/>
</dbReference>
<dbReference type="EMBL" id="ML119106">
    <property type="protein sequence ID" value="RPB17199.1"/>
    <property type="molecule type" value="Genomic_DNA"/>
</dbReference>
<gene>
    <name evidence="4" type="ORF">P167DRAFT_601717</name>
</gene>
<dbReference type="InterPro" id="IPR036885">
    <property type="entry name" value="SWIB_MDM2_dom_sf"/>
</dbReference>
<evidence type="ECO:0000313" key="5">
    <source>
        <dbReference type="Proteomes" id="UP000277580"/>
    </source>
</evidence>
<dbReference type="Pfam" id="PF26291">
    <property type="entry name" value="SWIB_eIF2D"/>
    <property type="match status" value="1"/>
</dbReference>
<dbReference type="InterPro" id="IPR001950">
    <property type="entry name" value="SUI1"/>
</dbReference>
<dbReference type="SUPFAM" id="SSF88697">
    <property type="entry name" value="PUA domain-like"/>
    <property type="match status" value="1"/>
</dbReference>
<dbReference type="OrthoDB" id="199771at2759"/>
<dbReference type="InParanoid" id="A0A3N4L6T9"/>
<dbReference type="InterPro" id="IPR003121">
    <property type="entry name" value="SWIB_MDM2_domain"/>
</dbReference>